<protein>
    <submittedName>
        <fullName evidence="1">Uncharacterized protein</fullName>
    </submittedName>
</protein>
<accession>A0A1A9I916</accession>
<proteinExistence type="predicted"/>
<reference evidence="1 2" key="1">
    <citation type="submission" date="2016-05" db="EMBL/GenBank/DDBJ databases">
        <title>Niabella ginsenosidivorans BS26 whole genome sequencing.</title>
        <authorList>
            <person name="Im W.T."/>
            <person name="Siddiqi M.Z."/>
        </authorList>
    </citation>
    <scope>NUCLEOTIDE SEQUENCE [LARGE SCALE GENOMIC DNA]</scope>
    <source>
        <strain evidence="1 2">BS26</strain>
    </source>
</reference>
<dbReference type="STRING" id="1176587.A8C56_23540"/>
<dbReference type="KEGG" id="nia:A8C56_23540"/>
<evidence type="ECO:0000313" key="2">
    <source>
        <dbReference type="Proteomes" id="UP000077667"/>
    </source>
</evidence>
<dbReference type="AlphaFoldDB" id="A0A1A9I916"/>
<dbReference type="EMBL" id="CP015772">
    <property type="protein sequence ID" value="ANH83549.1"/>
    <property type="molecule type" value="Genomic_DNA"/>
</dbReference>
<dbReference type="OrthoDB" id="9786771at2"/>
<organism evidence="1 2">
    <name type="scientific">Niabella ginsenosidivorans</name>
    <dbReference type="NCBI Taxonomy" id="1176587"/>
    <lineage>
        <taxon>Bacteria</taxon>
        <taxon>Pseudomonadati</taxon>
        <taxon>Bacteroidota</taxon>
        <taxon>Chitinophagia</taxon>
        <taxon>Chitinophagales</taxon>
        <taxon>Chitinophagaceae</taxon>
        <taxon>Niabella</taxon>
    </lineage>
</organism>
<gene>
    <name evidence="1" type="ORF">A8C56_23540</name>
</gene>
<dbReference type="Proteomes" id="UP000077667">
    <property type="component" value="Chromosome"/>
</dbReference>
<dbReference type="RefSeq" id="WP_067761203.1">
    <property type="nucleotide sequence ID" value="NZ_CP015772.1"/>
</dbReference>
<keyword evidence="2" id="KW-1185">Reference proteome</keyword>
<sequence length="75" mass="8360">MSKKHLKAQYLQALQQGDITKANQLLALMNKPDPLQTNTAPDGSVRLRFLIDDEPVPAPEPGLNVVRIRINNSKQ</sequence>
<name>A0A1A9I916_9BACT</name>
<evidence type="ECO:0000313" key="1">
    <source>
        <dbReference type="EMBL" id="ANH83549.1"/>
    </source>
</evidence>